<keyword evidence="3" id="KW-1185">Reference proteome</keyword>
<proteinExistence type="predicted"/>
<dbReference type="EMBL" id="WHWC01000003">
    <property type="protein sequence ID" value="KAG8386079.1"/>
    <property type="molecule type" value="Genomic_DNA"/>
</dbReference>
<evidence type="ECO:0000256" key="1">
    <source>
        <dbReference type="SAM" id="MobiDB-lite"/>
    </source>
</evidence>
<gene>
    <name evidence="2" type="ORF">BUALT_Bualt03G0111600</name>
</gene>
<feature type="region of interest" description="Disordered" evidence="1">
    <location>
        <begin position="1"/>
        <end position="25"/>
    </location>
</feature>
<reference evidence="2" key="1">
    <citation type="submission" date="2019-10" db="EMBL/GenBank/DDBJ databases">
        <authorList>
            <person name="Zhang R."/>
            <person name="Pan Y."/>
            <person name="Wang J."/>
            <person name="Ma R."/>
            <person name="Yu S."/>
        </authorList>
    </citation>
    <scope>NUCLEOTIDE SEQUENCE</scope>
    <source>
        <strain evidence="2">LA-IB0</strain>
        <tissue evidence="2">Leaf</tissue>
    </source>
</reference>
<sequence length="252" mass="28672">MPSRTAATSIHQIAPPPFPSPDSHSHRITTAQLNHHHLLLCKIMPPPHPSSNLCLFSYNRNTTAPPLCKFTRPLPTTTLPSPLSANPERSSKQDAANEKCGLTVMKFMKPRSLWTALKVRKIQFHRQEKQEMQLMYKNNCKVLTLQDWIESSLDFDQTNYNNVNGGDMLVPKQSSRRIHPSLGGNLEKEFLPKYVDKTEEAENGELEKSSFCRTKSGKMKKKVSFRSPEVADIFLLDSPEIKMTQMNDQILI</sequence>
<comment type="caution">
    <text evidence="2">The sequence shown here is derived from an EMBL/GenBank/DDBJ whole genome shotgun (WGS) entry which is preliminary data.</text>
</comment>
<feature type="compositionally biased region" description="Polar residues" evidence="1">
    <location>
        <begin position="1"/>
        <end position="11"/>
    </location>
</feature>
<evidence type="ECO:0000313" key="3">
    <source>
        <dbReference type="Proteomes" id="UP000826271"/>
    </source>
</evidence>
<name>A0AAV6XTZ6_9LAMI</name>
<accession>A0AAV6XTZ6</accession>
<dbReference type="Proteomes" id="UP000826271">
    <property type="component" value="Unassembled WGS sequence"/>
</dbReference>
<evidence type="ECO:0000313" key="2">
    <source>
        <dbReference type="EMBL" id="KAG8386079.1"/>
    </source>
</evidence>
<dbReference type="AlphaFoldDB" id="A0AAV6XTZ6"/>
<protein>
    <submittedName>
        <fullName evidence="2">Uncharacterized protein</fullName>
    </submittedName>
</protein>
<organism evidence="2 3">
    <name type="scientific">Buddleja alternifolia</name>
    <dbReference type="NCBI Taxonomy" id="168488"/>
    <lineage>
        <taxon>Eukaryota</taxon>
        <taxon>Viridiplantae</taxon>
        <taxon>Streptophyta</taxon>
        <taxon>Embryophyta</taxon>
        <taxon>Tracheophyta</taxon>
        <taxon>Spermatophyta</taxon>
        <taxon>Magnoliopsida</taxon>
        <taxon>eudicotyledons</taxon>
        <taxon>Gunneridae</taxon>
        <taxon>Pentapetalae</taxon>
        <taxon>asterids</taxon>
        <taxon>lamiids</taxon>
        <taxon>Lamiales</taxon>
        <taxon>Scrophulariaceae</taxon>
        <taxon>Buddlejeae</taxon>
        <taxon>Buddleja</taxon>
    </lineage>
</organism>